<reference evidence="3 4" key="1">
    <citation type="submission" date="2018-05" db="EMBL/GenBank/DDBJ databases">
        <title>Draft Genome Sequence of Arthrobacter cumminsii IME1328, Isolated from a Patient Who Suffered from Foot Ulcers in China.</title>
        <authorList>
            <person name="Li M."/>
            <person name="Jiang Z."/>
            <person name="Sun Q."/>
            <person name="Tong Y."/>
        </authorList>
    </citation>
    <scope>NUCLEOTIDE SEQUENCE [LARGE SCALE GENOMIC DNA]</scope>
    <source>
        <strain evidence="3 4">IME1328</strain>
    </source>
</reference>
<keyword evidence="2" id="KW-0812">Transmembrane</keyword>
<evidence type="ECO:0000313" key="4">
    <source>
        <dbReference type="Proteomes" id="UP000245514"/>
    </source>
</evidence>
<evidence type="ECO:0000256" key="2">
    <source>
        <dbReference type="SAM" id="Phobius"/>
    </source>
</evidence>
<accession>A0ABX5L6N4</accession>
<keyword evidence="2" id="KW-0472">Membrane</keyword>
<feature type="transmembrane region" description="Helical" evidence="2">
    <location>
        <begin position="274"/>
        <end position="298"/>
    </location>
</feature>
<gene>
    <name evidence="3" type="ORF">CAY35_08155</name>
</gene>
<feature type="transmembrane region" description="Helical" evidence="2">
    <location>
        <begin position="250"/>
        <end position="268"/>
    </location>
</feature>
<keyword evidence="4" id="KW-1185">Reference proteome</keyword>
<dbReference type="EMBL" id="QFWG01000011">
    <property type="protein sequence ID" value="PWI27302.1"/>
    <property type="molecule type" value="Genomic_DNA"/>
</dbReference>
<keyword evidence="2" id="KW-1133">Transmembrane helix</keyword>
<sequence>MSERTFSDSADGPAGEPSGREAGASQYGVSLLGPAVLTGVDAPELGGPGTRWLEDAVLLDSPSAGSRSVFSGSRAMMLLSAYPAETRESETGIVVSLRLWAAGSQDAAGESKPTVEWDSASNARLKADAGLAGSVGAEAVAQAEQYLSEVAELASAAADAPSGRAAELVRAPLEEALTLLGQDPKWVALALGLSAPHGVRVVEAAKENAHQRASREALNEARESVAEASRGASVAAPGAETWRSRHPIPAILLSVLWIALAVVVLMFRPLTLVWLNYVVAFALGLDAVVGLIAAFAGLKAKKARARQGSDGPLGKGHVK</sequence>
<protein>
    <recommendedName>
        <fullName evidence="5">DUF2207 domain-containing protein</fullName>
    </recommendedName>
</protein>
<organism evidence="3 4">
    <name type="scientific">Pseudoglutamicibacter cumminsii</name>
    <dbReference type="NCBI Taxonomy" id="156979"/>
    <lineage>
        <taxon>Bacteria</taxon>
        <taxon>Bacillati</taxon>
        <taxon>Actinomycetota</taxon>
        <taxon>Actinomycetes</taxon>
        <taxon>Micrococcales</taxon>
        <taxon>Micrococcaceae</taxon>
        <taxon>Pseudoglutamicibacter</taxon>
    </lineage>
</organism>
<feature type="region of interest" description="Disordered" evidence="1">
    <location>
        <begin position="1"/>
        <end position="24"/>
    </location>
</feature>
<evidence type="ECO:0000313" key="3">
    <source>
        <dbReference type="EMBL" id="PWI27302.1"/>
    </source>
</evidence>
<comment type="caution">
    <text evidence="3">The sequence shown here is derived from an EMBL/GenBank/DDBJ whole genome shotgun (WGS) entry which is preliminary data.</text>
</comment>
<evidence type="ECO:0008006" key="5">
    <source>
        <dbReference type="Google" id="ProtNLM"/>
    </source>
</evidence>
<evidence type="ECO:0000256" key="1">
    <source>
        <dbReference type="SAM" id="MobiDB-lite"/>
    </source>
</evidence>
<dbReference type="RefSeq" id="WP_109304134.1">
    <property type="nucleotide sequence ID" value="NZ_QFWG01000011.1"/>
</dbReference>
<name>A0ABX5L6N4_9MICC</name>
<dbReference type="Proteomes" id="UP000245514">
    <property type="component" value="Unassembled WGS sequence"/>
</dbReference>
<proteinExistence type="predicted"/>